<evidence type="ECO:0000256" key="10">
    <source>
        <dbReference type="ARBA" id="ARBA00023008"/>
    </source>
</evidence>
<reference evidence="17" key="1">
    <citation type="journal article" date="2023" name="Mol. Biol. Evol.">
        <title>Third-Generation Sequencing Reveals the Adaptive Role of the Epigenome in Three Deep-Sea Polychaetes.</title>
        <authorList>
            <person name="Perez M."/>
            <person name="Aroh O."/>
            <person name="Sun Y."/>
            <person name="Lan Y."/>
            <person name="Juniper S.K."/>
            <person name="Young C.R."/>
            <person name="Angers B."/>
            <person name="Qian P.Y."/>
        </authorList>
    </citation>
    <scope>NUCLEOTIDE SEQUENCE</scope>
    <source>
        <strain evidence="17">P08H-3</strain>
    </source>
</reference>
<keyword evidence="5" id="KW-0408">Iron</keyword>
<comment type="catalytic activity">
    <reaction evidence="12">
        <text>2 Cu(+) + NADP(+) + H(+) = 2 Cu(2+) + NADPH</text>
        <dbReference type="Rhea" id="RHEA:71771"/>
        <dbReference type="ChEBI" id="CHEBI:15378"/>
        <dbReference type="ChEBI" id="CHEBI:29036"/>
        <dbReference type="ChEBI" id="CHEBI:49552"/>
        <dbReference type="ChEBI" id="CHEBI:57783"/>
        <dbReference type="ChEBI" id="CHEBI:58349"/>
    </reaction>
    <physiologicalReaction direction="right-to-left" evidence="12">
        <dbReference type="Rhea" id="RHEA:71773"/>
    </physiologicalReaction>
</comment>
<evidence type="ECO:0000256" key="13">
    <source>
        <dbReference type="ARBA" id="ARBA00049387"/>
    </source>
</evidence>
<comment type="subcellular location">
    <subcellularLocation>
        <location evidence="3">Endosome membrane</location>
        <topology evidence="3">Multi-pass membrane protein</topology>
    </subcellularLocation>
</comment>
<feature type="domain" description="Ferric oxidoreductase" evidence="15">
    <location>
        <begin position="266"/>
        <end position="379"/>
    </location>
</feature>
<evidence type="ECO:0000256" key="9">
    <source>
        <dbReference type="ARBA" id="ARBA00023002"/>
    </source>
</evidence>
<name>A0AAD9N689_9ANNE</name>
<feature type="transmembrane region" description="Helical" evidence="14">
    <location>
        <begin position="276"/>
        <end position="300"/>
    </location>
</feature>
<evidence type="ECO:0000259" key="15">
    <source>
        <dbReference type="Pfam" id="PF01794"/>
    </source>
</evidence>
<dbReference type="SUPFAM" id="SSF51735">
    <property type="entry name" value="NAD(P)-binding Rossmann-fold domains"/>
    <property type="match status" value="1"/>
</dbReference>
<feature type="transmembrane region" description="Helical" evidence="14">
    <location>
        <begin position="229"/>
        <end position="255"/>
    </location>
</feature>
<dbReference type="AlphaFoldDB" id="A0AAD9N689"/>
<feature type="transmembrane region" description="Helical" evidence="14">
    <location>
        <begin position="368"/>
        <end position="386"/>
    </location>
</feature>
<evidence type="ECO:0000256" key="11">
    <source>
        <dbReference type="ARBA" id="ARBA00023136"/>
    </source>
</evidence>
<dbReference type="InterPro" id="IPR013130">
    <property type="entry name" value="Fe3_Rdtase_TM_dom"/>
</dbReference>
<comment type="similarity">
    <text evidence="4">Belongs to the STEAP family.</text>
</comment>
<comment type="caution">
    <text evidence="17">The sequence shown here is derived from an EMBL/GenBank/DDBJ whole genome shotgun (WGS) entry which is preliminary data.</text>
</comment>
<comment type="catalytic activity">
    <reaction evidence="13">
        <text>2 Fe(2+) + NADP(+) + H(+) = 2 Fe(3+) + NADPH</text>
        <dbReference type="Rhea" id="RHEA:71767"/>
        <dbReference type="ChEBI" id="CHEBI:15378"/>
        <dbReference type="ChEBI" id="CHEBI:29033"/>
        <dbReference type="ChEBI" id="CHEBI:29034"/>
        <dbReference type="ChEBI" id="CHEBI:57783"/>
        <dbReference type="ChEBI" id="CHEBI:58349"/>
    </reaction>
    <physiologicalReaction direction="right-to-left" evidence="13">
        <dbReference type="Rhea" id="RHEA:71769"/>
    </physiologicalReaction>
</comment>
<feature type="transmembrane region" description="Helical" evidence="14">
    <location>
        <begin position="334"/>
        <end position="356"/>
    </location>
</feature>
<dbReference type="PANTHER" id="PTHR14239:SF0">
    <property type="entry name" value="F420-DEPENDENT NADP REDUCTASE"/>
    <property type="match status" value="1"/>
</dbReference>
<keyword evidence="18" id="KW-1185">Reference proteome</keyword>
<accession>A0AAD9N689</accession>
<evidence type="ECO:0000256" key="12">
    <source>
        <dbReference type="ARBA" id="ARBA00048958"/>
    </source>
</evidence>
<dbReference type="Proteomes" id="UP001208570">
    <property type="component" value="Unassembled WGS sequence"/>
</dbReference>
<evidence type="ECO:0000256" key="2">
    <source>
        <dbReference type="ARBA" id="ARBA00001974"/>
    </source>
</evidence>
<protein>
    <submittedName>
        <fullName evidence="17">Uncharacterized protein</fullName>
    </submittedName>
</protein>
<evidence type="ECO:0000256" key="3">
    <source>
        <dbReference type="ARBA" id="ARBA00004337"/>
    </source>
</evidence>
<comment type="cofactor">
    <cofactor evidence="2">
        <name>FAD</name>
        <dbReference type="ChEBI" id="CHEBI:57692"/>
    </cofactor>
</comment>
<evidence type="ECO:0000256" key="5">
    <source>
        <dbReference type="ARBA" id="ARBA00022496"/>
    </source>
</evidence>
<dbReference type="Gene3D" id="3.40.50.720">
    <property type="entry name" value="NAD(P)-binding Rossmann-like Domain"/>
    <property type="match status" value="1"/>
</dbReference>
<keyword evidence="8 14" id="KW-1133">Transmembrane helix</keyword>
<dbReference type="GO" id="GO:0006826">
    <property type="term" value="P:iron ion transport"/>
    <property type="evidence" value="ECO:0007669"/>
    <property type="project" value="UniProtKB-KW"/>
</dbReference>
<keyword evidence="7" id="KW-0967">Endosome</keyword>
<evidence type="ECO:0000313" key="18">
    <source>
        <dbReference type="Proteomes" id="UP001208570"/>
    </source>
</evidence>
<evidence type="ECO:0000259" key="16">
    <source>
        <dbReference type="Pfam" id="PF03807"/>
    </source>
</evidence>
<evidence type="ECO:0000313" key="17">
    <source>
        <dbReference type="EMBL" id="KAK2158632.1"/>
    </source>
</evidence>
<keyword evidence="10" id="KW-0186">Copper</keyword>
<keyword evidence="5" id="KW-0813">Transport</keyword>
<evidence type="ECO:0000256" key="6">
    <source>
        <dbReference type="ARBA" id="ARBA00022692"/>
    </source>
</evidence>
<comment type="cofactor">
    <cofactor evidence="1">
        <name>heme b</name>
        <dbReference type="ChEBI" id="CHEBI:60344"/>
    </cofactor>
</comment>
<sequence>MAEDSSHPRICILGTGEFARALGARFRRYGVPFWFGSRDPARRPTGLLKEVIEKSTVKNVEEACTESDIIILAIHRRHYGLLERCETHLDDKILVDVSNEPGSELGFERLATMFPKCAITKAFNTASSRAMALDEGPCVYVCGNDEAARRVLLRMAARIGLPAVDYGRLGNGGALEEQVNRLFPGWGWPCLVVMVISAFWIVFAACRAFKLRKNPYSPERLPTNVANKIVGAIAATCLGMAYFPGCLVAFVQLARGSKNVDLPKIIDQWLGIRQQLGLFALILATLHVILSLVLISPAYFPHWYPEAIDGKRFANGTPPDPLGPIRMTWIGETVILLGALAMVALVLIGIATLPAISRSLGWREWRCVQSHMGFACLLLTTCHVVMRGAPVWLNKSVKDVIPTVSFLSLLLPWLTVGMRLVLYTPCLYRRVARIRSGEFSKYADSGSAGKDGIKKETDDGAVGDLSIVV</sequence>
<dbReference type="Pfam" id="PF01794">
    <property type="entry name" value="Ferric_reduct"/>
    <property type="match status" value="1"/>
</dbReference>
<evidence type="ECO:0000256" key="7">
    <source>
        <dbReference type="ARBA" id="ARBA00022753"/>
    </source>
</evidence>
<keyword evidence="5" id="KW-0410">Iron transport</keyword>
<dbReference type="GO" id="GO:0015677">
    <property type="term" value="P:copper ion import"/>
    <property type="evidence" value="ECO:0007669"/>
    <property type="project" value="TreeGrafter"/>
</dbReference>
<dbReference type="EMBL" id="JAODUP010000166">
    <property type="protein sequence ID" value="KAK2158632.1"/>
    <property type="molecule type" value="Genomic_DNA"/>
</dbReference>
<feature type="transmembrane region" description="Helical" evidence="14">
    <location>
        <begin position="186"/>
        <end position="209"/>
    </location>
</feature>
<dbReference type="GO" id="GO:0052851">
    <property type="term" value="F:ferric-chelate reductase (NADPH) activity"/>
    <property type="evidence" value="ECO:0007669"/>
    <property type="project" value="TreeGrafter"/>
</dbReference>
<dbReference type="InterPro" id="IPR028939">
    <property type="entry name" value="P5C_Rdtase_cat_N"/>
</dbReference>
<evidence type="ECO:0000256" key="4">
    <source>
        <dbReference type="ARBA" id="ARBA00007729"/>
    </source>
</evidence>
<organism evidence="17 18">
    <name type="scientific">Paralvinella palmiformis</name>
    <dbReference type="NCBI Taxonomy" id="53620"/>
    <lineage>
        <taxon>Eukaryota</taxon>
        <taxon>Metazoa</taxon>
        <taxon>Spiralia</taxon>
        <taxon>Lophotrochozoa</taxon>
        <taxon>Annelida</taxon>
        <taxon>Polychaeta</taxon>
        <taxon>Sedentaria</taxon>
        <taxon>Canalipalpata</taxon>
        <taxon>Terebellida</taxon>
        <taxon>Terebelliformia</taxon>
        <taxon>Alvinellidae</taxon>
        <taxon>Paralvinella</taxon>
    </lineage>
</organism>
<dbReference type="InterPro" id="IPR036291">
    <property type="entry name" value="NAD(P)-bd_dom_sf"/>
</dbReference>
<feature type="domain" description="Pyrroline-5-carboxylate reductase catalytic N-terminal" evidence="16">
    <location>
        <begin position="9"/>
        <end position="99"/>
    </location>
</feature>
<evidence type="ECO:0000256" key="1">
    <source>
        <dbReference type="ARBA" id="ARBA00001970"/>
    </source>
</evidence>
<keyword evidence="5" id="KW-0406">Ion transport</keyword>
<dbReference type="Pfam" id="PF03807">
    <property type="entry name" value="F420_oxidored"/>
    <property type="match status" value="1"/>
</dbReference>
<keyword evidence="9" id="KW-0560">Oxidoreductase</keyword>
<dbReference type="GO" id="GO:0008823">
    <property type="term" value="F:cupric reductase (NADH) activity"/>
    <property type="evidence" value="ECO:0007669"/>
    <property type="project" value="TreeGrafter"/>
</dbReference>
<keyword evidence="6 14" id="KW-0812">Transmembrane</keyword>
<feature type="transmembrane region" description="Helical" evidence="14">
    <location>
        <begin position="406"/>
        <end position="428"/>
    </location>
</feature>
<dbReference type="PANTHER" id="PTHR14239">
    <property type="entry name" value="DUDULIN-RELATED"/>
    <property type="match status" value="1"/>
</dbReference>
<evidence type="ECO:0000256" key="14">
    <source>
        <dbReference type="SAM" id="Phobius"/>
    </source>
</evidence>
<dbReference type="InterPro" id="IPR051267">
    <property type="entry name" value="STEAP_metalloreductase"/>
</dbReference>
<dbReference type="GO" id="GO:0005886">
    <property type="term" value="C:plasma membrane"/>
    <property type="evidence" value="ECO:0007669"/>
    <property type="project" value="TreeGrafter"/>
</dbReference>
<proteinExistence type="inferred from homology"/>
<evidence type="ECO:0000256" key="8">
    <source>
        <dbReference type="ARBA" id="ARBA00022989"/>
    </source>
</evidence>
<keyword evidence="11 14" id="KW-0472">Membrane</keyword>
<gene>
    <name evidence="17" type="ORF">LSH36_166g01007</name>
</gene>
<dbReference type="GO" id="GO:0010008">
    <property type="term" value="C:endosome membrane"/>
    <property type="evidence" value="ECO:0007669"/>
    <property type="project" value="UniProtKB-SubCell"/>
</dbReference>